<dbReference type="Proteomes" id="UP000824111">
    <property type="component" value="Unassembled WGS sequence"/>
</dbReference>
<evidence type="ECO:0000256" key="7">
    <source>
        <dbReference type="ARBA" id="ARBA00049158"/>
    </source>
</evidence>
<dbReference type="NCBIfam" id="TIGR01856">
    <property type="entry name" value="hisJ_fam"/>
    <property type="match status" value="1"/>
</dbReference>
<evidence type="ECO:0000256" key="3">
    <source>
        <dbReference type="ARBA" id="ARBA00013085"/>
    </source>
</evidence>
<name>A0A9D1LTV4_9FIRM</name>
<evidence type="ECO:0000313" key="11">
    <source>
        <dbReference type="Proteomes" id="UP000824111"/>
    </source>
</evidence>
<dbReference type="PANTHER" id="PTHR21039">
    <property type="entry name" value="HISTIDINOL PHOSPHATASE-RELATED"/>
    <property type="match status" value="1"/>
</dbReference>
<dbReference type="GO" id="GO:0005737">
    <property type="term" value="C:cytoplasm"/>
    <property type="evidence" value="ECO:0007669"/>
    <property type="project" value="TreeGrafter"/>
</dbReference>
<dbReference type="GO" id="GO:0004401">
    <property type="term" value="F:histidinol-phosphatase activity"/>
    <property type="evidence" value="ECO:0007669"/>
    <property type="project" value="UniProtKB-UniRule"/>
</dbReference>
<dbReference type="GO" id="GO:0000105">
    <property type="term" value="P:L-histidine biosynthetic process"/>
    <property type="evidence" value="ECO:0007669"/>
    <property type="project" value="UniProtKB-UniRule"/>
</dbReference>
<dbReference type="InterPro" id="IPR004013">
    <property type="entry name" value="PHP_dom"/>
</dbReference>
<evidence type="ECO:0000256" key="1">
    <source>
        <dbReference type="ARBA" id="ARBA00004970"/>
    </source>
</evidence>
<dbReference type="Pfam" id="PF02811">
    <property type="entry name" value="PHP"/>
    <property type="match status" value="1"/>
</dbReference>
<dbReference type="AlphaFoldDB" id="A0A9D1LTV4"/>
<comment type="similarity">
    <text evidence="2 8">Belongs to the PHP hydrolase family. HisK subfamily.</text>
</comment>
<feature type="domain" description="Polymerase/histidinol phosphatase N-terminal" evidence="9">
    <location>
        <begin position="3"/>
        <end position="86"/>
    </location>
</feature>
<dbReference type="InterPro" id="IPR010140">
    <property type="entry name" value="Histidinol_P_phosphatase_HisJ"/>
</dbReference>
<evidence type="ECO:0000256" key="5">
    <source>
        <dbReference type="ARBA" id="ARBA00022801"/>
    </source>
</evidence>
<dbReference type="Gene3D" id="3.20.20.140">
    <property type="entry name" value="Metal-dependent hydrolases"/>
    <property type="match status" value="1"/>
</dbReference>
<evidence type="ECO:0000259" key="9">
    <source>
        <dbReference type="SMART" id="SM00481"/>
    </source>
</evidence>
<dbReference type="PANTHER" id="PTHR21039:SF0">
    <property type="entry name" value="HISTIDINOL-PHOSPHATASE"/>
    <property type="match status" value="1"/>
</dbReference>
<reference evidence="10" key="2">
    <citation type="journal article" date="2021" name="PeerJ">
        <title>Extensive microbial diversity within the chicken gut microbiome revealed by metagenomics and culture.</title>
        <authorList>
            <person name="Gilroy R."/>
            <person name="Ravi A."/>
            <person name="Getino M."/>
            <person name="Pursley I."/>
            <person name="Horton D.L."/>
            <person name="Alikhan N.F."/>
            <person name="Baker D."/>
            <person name="Gharbi K."/>
            <person name="Hall N."/>
            <person name="Watson M."/>
            <person name="Adriaenssens E.M."/>
            <person name="Foster-Nyarko E."/>
            <person name="Jarju S."/>
            <person name="Secka A."/>
            <person name="Antonio M."/>
            <person name="Oren A."/>
            <person name="Chaudhuri R.R."/>
            <person name="La Ragione R."/>
            <person name="Hildebrand F."/>
            <person name="Pallen M.J."/>
        </authorList>
    </citation>
    <scope>NUCLEOTIDE SEQUENCE</scope>
    <source>
        <strain evidence="10">ChiSjej4B22-9803</strain>
    </source>
</reference>
<keyword evidence="6 8" id="KW-0368">Histidine biosynthesis</keyword>
<evidence type="ECO:0000256" key="2">
    <source>
        <dbReference type="ARBA" id="ARBA00009152"/>
    </source>
</evidence>
<evidence type="ECO:0000313" key="10">
    <source>
        <dbReference type="EMBL" id="HIU47792.1"/>
    </source>
</evidence>
<comment type="pathway">
    <text evidence="1 8">Amino-acid biosynthesis; L-histidine biosynthesis; L-histidine from 5-phospho-alpha-D-ribose 1-diphosphate: step 8/9.</text>
</comment>
<dbReference type="SMART" id="SM00481">
    <property type="entry name" value="POLIIIAc"/>
    <property type="match status" value="1"/>
</dbReference>
<accession>A0A9D1LTV4</accession>
<dbReference type="InterPro" id="IPR003141">
    <property type="entry name" value="Pol/His_phosphatase_N"/>
</dbReference>
<proteinExistence type="inferred from homology"/>
<comment type="caution">
    <text evidence="10">The sequence shown here is derived from an EMBL/GenBank/DDBJ whole genome shotgun (WGS) entry which is preliminary data.</text>
</comment>
<sequence>MLADYHLHTDFSIDSDTPMEDMVKQAIALGLERICFTDHVEFDLPAMPDGSAYEFDPAYLSEISRLREQYAGSIKILAGAELGVTSHIAQTLEQFTAQYPFDFIIASSHVVHGLDPYDPRYWDGISGEEGLMRYFRTIVENVRTFRNFDTYGHIDYVIRYIPEVQSGAASAYGLYSYDKFSDILDEILKTLIAAGKLMEINTSGFKYGLGHPHPYEDVIKRYFELGGQYVTIGSDAHAPAHIAYCFENVRQFLLSIGVKEYAVFENRKPIFLPL</sequence>
<evidence type="ECO:0000256" key="8">
    <source>
        <dbReference type="RuleBase" id="RU366003"/>
    </source>
</evidence>
<dbReference type="EC" id="3.1.3.15" evidence="3 8"/>
<evidence type="ECO:0000256" key="4">
    <source>
        <dbReference type="ARBA" id="ARBA00022605"/>
    </source>
</evidence>
<dbReference type="SUPFAM" id="SSF89550">
    <property type="entry name" value="PHP domain-like"/>
    <property type="match status" value="1"/>
</dbReference>
<keyword evidence="4 8" id="KW-0028">Amino-acid biosynthesis</keyword>
<comment type="catalytic activity">
    <reaction evidence="7 8">
        <text>L-histidinol phosphate + H2O = L-histidinol + phosphate</text>
        <dbReference type="Rhea" id="RHEA:14465"/>
        <dbReference type="ChEBI" id="CHEBI:15377"/>
        <dbReference type="ChEBI" id="CHEBI:43474"/>
        <dbReference type="ChEBI" id="CHEBI:57699"/>
        <dbReference type="ChEBI" id="CHEBI:57980"/>
        <dbReference type="EC" id="3.1.3.15"/>
    </reaction>
</comment>
<gene>
    <name evidence="10" type="ORF">IAB04_00350</name>
</gene>
<dbReference type="EMBL" id="DVND01000009">
    <property type="protein sequence ID" value="HIU47792.1"/>
    <property type="molecule type" value="Genomic_DNA"/>
</dbReference>
<keyword evidence="5 8" id="KW-0378">Hydrolase</keyword>
<reference evidence="10" key="1">
    <citation type="submission" date="2020-10" db="EMBL/GenBank/DDBJ databases">
        <authorList>
            <person name="Gilroy R."/>
        </authorList>
    </citation>
    <scope>NUCLEOTIDE SEQUENCE</scope>
    <source>
        <strain evidence="10">ChiSjej4B22-9803</strain>
    </source>
</reference>
<evidence type="ECO:0000256" key="6">
    <source>
        <dbReference type="ARBA" id="ARBA00023102"/>
    </source>
</evidence>
<organism evidence="10 11">
    <name type="scientific">Candidatus Avimonoglobus intestinipullorum</name>
    <dbReference type="NCBI Taxonomy" id="2840699"/>
    <lineage>
        <taxon>Bacteria</taxon>
        <taxon>Bacillati</taxon>
        <taxon>Bacillota</taxon>
        <taxon>Clostridia</taxon>
        <taxon>Eubacteriales</taxon>
        <taxon>Candidatus Avimonoglobus</taxon>
    </lineage>
</organism>
<dbReference type="InterPro" id="IPR016195">
    <property type="entry name" value="Pol/histidinol_Pase-like"/>
</dbReference>
<protein>
    <recommendedName>
        <fullName evidence="3 8">Histidinol-phosphatase</fullName>
        <shortName evidence="8">HolPase</shortName>
        <ecNumber evidence="3 8">3.1.3.15</ecNumber>
    </recommendedName>
</protein>